<evidence type="ECO:0000313" key="2">
    <source>
        <dbReference type="Proteomes" id="UP001454036"/>
    </source>
</evidence>
<comment type="caution">
    <text evidence="1">The sequence shown here is derived from an EMBL/GenBank/DDBJ whole genome shotgun (WGS) entry which is preliminary data.</text>
</comment>
<dbReference type="AlphaFoldDB" id="A0AAV3R0T3"/>
<proteinExistence type="predicted"/>
<dbReference type="EMBL" id="BAABME010006867">
    <property type="protein sequence ID" value="GAA0169494.1"/>
    <property type="molecule type" value="Genomic_DNA"/>
</dbReference>
<keyword evidence="2" id="KW-1185">Reference proteome</keyword>
<organism evidence="1 2">
    <name type="scientific">Lithospermum erythrorhizon</name>
    <name type="common">Purple gromwell</name>
    <name type="synonym">Lithospermum officinale var. erythrorhizon</name>
    <dbReference type="NCBI Taxonomy" id="34254"/>
    <lineage>
        <taxon>Eukaryota</taxon>
        <taxon>Viridiplantae</taxon>
        <taxon>Streptophyta</taxon>
        <taxon>Embryophyta</taxon>
        <taxon>Tracheophyta</taxon>
        <taxon>Spermatophyta</taxon>
        <taxon>Magnoliopsida</taxon>
        <taxon>eudicotyledons</taxon>
        <taxon>Gunneridae</taxon>
        <taxon>Pentapetalae</taxon>
        <taxon>asterids</taxon>
        <taxon>lamiids</taxon>
        <taxon>Boraginales</taxon>
        <taxon>Boraginaceae</taxon>
        <taxon>Boraginoideae</taxon>
        <taxon>Lithospermeae</taxon>
        <taxon>Lithospermum</taxon>
    </lineage>
</organism>
<protein>
    <submittedName>
        <fullName evidence="1">Uncharacterized protein</fullName>
    </submittedName>
</protein>
<dbReference type="Proteomes" id="UP001454036">
    <property type="component" value="Unassembled WGS sequence"/>
</dbReference>
<gene>
    <name evidence="1" type="ORF">LIER_23968</name>
</gene>
<reference evidence="1 2" key="1">
    <citation type="submission" date="2024-01" db="EMBL/GenBank/DDBJ databases">
        <title>The complete chloroplast genome sequence of Lithospermum erythrorhizon: insights into the phylogenetic relationship among Boraginaceae species and the maternal lineages of purple gromwells.</title>
        <authorList>
            <person name="Okada T."/>
            <person name="Watanabe K."/>
        </authorList>
    </citation>
    <scope>NUCLEOTIDE SEQUENCE [LARGE SCALE GENOMIC DNA]</scope>
</reference>
<evidence type="ECO:0000313" key="1">
    <source>
        <dbReference type="EMBL" id="GAA0169494.1"/>
    </source>
</evidence>
<sequence length="195" mass="21785">MMVQVSSTLVNVIDNVIVNKCNMKSVEVNDVDDVTVSSAANFCDNDSQIPPPDTVMRFVETTETRVDTDARPSVNDLGETIVEEPVIETMPSVADTCEETIKRPSTEAIPDVIGSVVDTIDITEVELPNTIDITQNHKKFKRKSWHPADVNQGSDNKDVDVVTSKRRTATENMKIDENRFKVGNKRIFKDIVFFP</sequence>
<name>A0AAV3R0T3_LITER</name>
<accession>A0AAV3R0T3</accession>